<protein>
    <submittedName>
        <fullName evidence="1">Uncharacterized protein</fullName>
    </submittedName>
</protein>
<organism evidence="1 2">
    <name type="scientific">Nyssa sinensis</name>
    <dbReference type="NCBI Taxonomy" id="561372"/>
    <lineage>
        <taxon>Eukaryota</taxon>
        <taxon>Viridiplantae</taxon>
        <taxon>Streptophyta</taxon>
        <taxon>Embryophyta</taxon>
        <taxon>Tracheophyta</taxon>
        <taxon>Spermatophyta</taxon>
        <taxon>Magnoliopsida</taxon>
        <taxon>eudicotyledons</taxon>
        <taxon>Gunneridae</taxon>
        <taxon>Pentapetalae</taxon>
        <taxon>asterids</taxon>
        <taxon>Cornales</taxon>
        <taxon>Nyssaceae</taxon>
        <taxon>Nyssa</taxon>
    </lineage>
</organism>
<proteinExistence type="predicted"/>
<evidence type="ECO:0000313" key="2">
    <source>
        <dbReference type="Proteomes" id="UP000325577"/>
    </source>
</evidence>
<gene>
    <name evidence="1" type="ORF">F0562_002928</name>
</gene>
<reference evidence="1 2" key="1">
    <citation type="submission" date="2019-09" db="EMBL/GenBank/DDBJ databases">
        <title>A chromosome-level genome assembly of the Chinese tupelo Nyssa sinensis.</title>
        <authorList>
            <person name="Yang X."/>
            <person name="Kang M."/>
            <person name="Yang Y."/>
            <person name="Xiong H."/>
            <person name="Wang M."/>
            <person name="Zhang Z."/>
            <person name="Wang Z."/>
            <person name="Wu H."/>
            <person name="Ma T."/>
            <person name="Liu J."/>
            <person name="Xi Z."/>
        </authorList>
    </citation>
    <scope>NUCLEOTIDE SEQUENCE [LARGE SCALE GENOMIC DNA]</scope>
    <source>
        <strain evidence="1">J267</strain>
        <tissue evidence="1">Leaf</tissue>
    </source>
</reference>
<name>A0A5J5BTC1_9ASTE</name>
<dbReference type="AlphaFoldDB" id="A0A5J5BTC1"/>
<dbReference type="EMBL" id="CM018032">
    <property type="protein sequence ID" value="KAA8546333.1"/>
    <property type="molecule type" value="Genomic_DNA"/>
</dbReference>
<sequence>MAVKLIHELKNISFYYLPAFVRAAATVSTSSISLTNSLDSINNQKKALWDEANATWDLGKLLGLSHGSKDHEVVCKILELEEKDTITGVENRWNSFANLHHGQSTYRYPTSPIPTGR</sequence>
<accession>A0A5J5BTC1</accession>
<keyword evidence="2" id="KW-1185">Reference proteome</keyword>
<dbReference type="Proteomes" id="UP000325577">
    <property type="component" value="Linkage Group LG1"/>
</dbReference>
<evidence type="ECO:0000313" key="1">
    <source>
        <dbReference type="EMBL" id="KAA8546333.1"/>
    </source>
</evidence>